<dbReference type="Pfam" id="PF14561">
    <property type="entry name" value="TPR_20"/>
    <property type="match status" value="1"/>
</dbReference>
<dbReference type="PANTHER" id="PTHR45663:SF11">
    <property type="entry name" value="GEO12009P1"/>
    <property type="match status" value="1"/>
</dbReference>
<dbReference type="RefSeq" id="WP_276707101.1">
    <property type="nucleotide sequence ID" value="NZ_JAFKMQ010000017.1"/>
</dbReference>
<dbReference type="PANTHER" id="PTHR45663">
    <property type="entry name" value="GEO12009P1"/>
    <property type="match status" value="1"/>
</dbReference>
<keyword evidence="3" id="KW-0249">Electron transport</keyword>
<dbReference type="InterPro" id="IPR017937">
    <property type="entry name" value="Thioredoxin_CS"/>
</dbReference>
<dbReference type="SUPFAM" id="SSF52833">
    <property type="entry name" value="Thioredoxin-like"/>
    <property type="match status" value="1"/>
</dbReference>
<evidence type="ECO:0000256" key="4">
    <source>
        <dbReference type="ARBA" id="ARBA00023157"/>
    </source>
</evidence>
<dbReference type="InterPro" id="IPR036249">
    <property type="entry name" value="Thioredoxin-like_sf"/>
</dbReference>
<dbReference type="InterPro" id="IPR013766">
    <property type="entry name" value="Thioredoxin_domain"/>
</dbReference>
<dbReference type="PROSITE" id="PS00194">
    <property type="entry name" value="THIOREDOXIN_1"/>
    <property type="match status" value="1"/>
</dbReference>
<dbReference type="Gene3D" id="3.40.30.10">
    <property type="entry name" value="Glutaredoxin"/>
    <property type="match status" value="1"/>
</dbReference>
<dbReference type="PROSITE" id="PS51352">
    <property type="entry name" value="THIOREDOXIN_2"/>
    <property type="match status" value="1"/>
</dbReference>
<dbReference type="GO" id="GO:0005829">
    <property type="term" value="C:cytosol"/>
    <property type="evidence" value="ECO:0007669"/>
    <property type="project" value="TreeGrafter"/>
</dbReference>
<evidence type="ECO:0000256" key="1">
    <source>
        <dbReference type="ARBA" id="ARBA00008987"/>
    </source>
</evidence>
<reference evidence="8" key="1">
    <citation type="submission" date="2021-02" db="EMBL/GenBank/DDBJ databases">
        <title>Thiocyanate and organic carbon inputs drive convergent selection for specific autotrophic Afipia and Thiobacillus strains within complex microbiomes.</title>
        <authorList>
            <person name="Huddy R.J."/>
            <person name="Sachdeva R."/>
            <person name="Kadzinga F."/>
            <person name="Kantor R.S."/>
            <person name="Harrison S.T.L."/>
            <person name="Banfield J.F."/>
        </authorList>
    </citation>
    <scope>NUCLEOTIDE SEQUENCE</scope>
    <source>
        <strain evidence="8">SCN18_13_7_16_R3_B_64_19</strain>
    </source>
</reference>
<proteinExistence type="inferred from homology"/>
<accession>A0A8I1MT90</accession>
<organism evidence="8 9">
    <name type="scientific">Thiomonas arsenitoxydans (strain DSM 22701 / CIP 110005 / 3As)</name>
    <dbReference type="NCBI Taxonomy" id="426114"/>
    <lineage>
        <taxon>Bacteria</taxon>
        <taxon>Pseudomonadati</taxon>
        <taxon>Pseudomonadota</taxon>
        <taxon>Betaproteobacteria</taxon>
        <taxon>Burkholderiales</taxon>
        <taxon>Thiomonas</taxon>
    </lineage>
</organism>
<keyword evidence="5" id="KW-0676">Redox-active center</keyword>
<dbReference type="GO" id="GO:0015035">
    <property type="term" value="F:protein-disulfide reductase activity"/>
    <property type="evidence" value="ECO:0007669"/>
    <property type="project" value="UniProtKB-UniRule"/>
</dbReference>
<sequence>MIDATVANFETEVVEASHTVPVLVDLWAPWCGPCRALGPILEKLEVAYQGRFKLVKINTEEEQELAAAFGVRSIPMVMLLKDGQPVDGFVGALPEGQIREFLDKHVPDSAPEQADEVEPSDAEAESAPALPLLEKLQQDLATNPANDNARKAYVELLLKDGRTADAKLAFEPIAGKALADARIQALADWLCAAQAAPGLPPVAALQSSIATNKRDFDARYALAQQHMAAQQWTAALDELLDILMRDKSWSEDRARKTFVNILELMAPADAPKPAPGQPPVTDPTVESYRRRLSMTVLS</sequence>
<comment type="caution">
    <text evidence="8">The sequence shown here is derived from an EMBL/GenBank/DDBJ whole genome shotgun (WGS) entry which is preliminary data.</text>
</comment>
<gene>
    <name evidence="8" type="primary">trxA</name>
    <name evidence="8" type="ORF">J0I24_03750</name>
</gene>
<dbReference type="AlphaFoldDB" id="A0A8I1MT90"/>
<dbReference type="FunFam" id="3.40.30.10:FF:000001">
    <property type="entry name" value="Thioredoxin"/>
    <property type="match status" value="1"/>
</dbReference>
<dbReference type="EMBL" id="JAFKMR010000011">
    <property type="protein sequence ID" value="MBN8743400.1"/>
    <property type="molecule type" value="Genomic_DNA"/>
</dbReference>
<dbReference type="InterPro" id="IPR011990">
    <property type="entry name" value="TPR-like_helical_dom_sf"/>
</dbReference>
<dbReference type="Gene3D" id="1.25.40.10">
    <property type="entry name" value="Tetratricopeptide repeat domain"/>
    <property type="match status" value="1"/>
</dbReference>
<dbReference type="Proteomes" id="UP000664800">
    <property type="component" value="Unassembled WGS sequence"/>
</dbReference>
<protein>
    <recommendedName>
        <fullName evidence="6">Thioredoxin</fullName>
    </recommendedName>
</protein>
<evidence type="ECO:0000256" key="6">
    <source>
        <dbReference type="NCBIfam" id="TIGR01068"/>
    </source>
</evidence>
<keyword evidence="2" id="KW-0813">Transport</keyword>
<evidence type="ECO:0000313" key="8">
    <source>
        <dbReference type="EMBL" id="MBN8743400.1"/>
    </source>
</evidence>
<dbReference type="NCBIfam" id="TIGR01068">
    <property type="entry name" value="thioredoxin"/>
    <property type="match status" value="1"/>
</dbReference>
<dbReference type="GO" id="GO:0045454">
    <property type="term" value="P:cell redox homeostasis"/>
    <property type="evidence" value="ECO:0007669"/>
    <property type="project" value="TreeGrafter"/>
</dbReference>
<dbReference type="InterPro" id="IPR005746">
    <property type="entry name" value="Thioredoxin"/>
</dbReference>
<dbReference type="CDD" id="cd02956">
    <property type="entry name" value="ybbN"/>
    <property type="match status" value="1"/>
</dbReference>
<name>A0A8I1MT90_THIA3</name>
<evidence type="ECO:0000256" key="2">
    <source>
        <dbReference type="ARBA" id="ARBA00022448"/>
    </source>
</evidence>
<evidence type="ECO:0000259" key="7">
    <source>
        <dbReference type="PROSITE" id="PS51352"/>
    </source>
</evidence>
<feature type="domain" description="Thioredoxin" evidence="7">
    <location>
        <begin position="1"/>
        <end position="107"/>
    </location>
</feature>
<evidence type="ECO:0000313" key="9">
    <source>
        <dbReference type="Proteomes" id="UP000664800"/>
    </source>
</evidence>
<dbReference type="GO" id="GO:0006950">
    <property type="term" value="P:response to stress"/>
    <property type="evidence" value="ECO:0007669"/>
    <property type="project" value="UniProtKB-ARBA"/>
</dbReference>
<dbReference type="Pfam" id="PF00085">
    <property type="entry name" value="Thioredoxin"/>
    <property type="match status" value="1"/>
</dbReference>
<dbReference type="PRINTS" id="PR00421">
    <property type="entry name" value="THIOREDOXIN"/>
</dbReference>
<evidence type="ECO:0000256" key="5">
    <source>
        <dbReference type="ARBA" id="ARBA00023284"/>
    </source>
</evidence>
<comment type="similarity">
    <text evidence="1">Belongs to the thioredoxin family.</text>
</comment>
<keyword evidence="4" id="KW-1015">Disulfide bond</keyword>
<evidence type="ECO:0000256" key="3">
    <source>
        <dbReference type="ARBA" id="ARBA00022982"/>
    </source>
</evidence>